<evidence type="ECO:0000256" key="4">
    <source>
        <dbReference type="ARBA" id="ARBA00023136"/>
    </source>
</evidence>
<feature type="transmembrane region" description="Helical" evidence="5">
    <location>
        <begin position="344"/>
        <end position="366"/>
    </location>
</feature>
<dbReference type="PANTHER" id="PTHR47704">
    <property type="entry name" value="POTASSIUM TRANSPORTER KIMA"/>
    <property type="match status" value="1"/>
</dbReference>
<protein>
    <submittedName>
        <fullName evidence="6">Amino acid transporter</fullName>
    </submittedName>
</protein>
<dbReference type="PATRIC" id="fig|1195236.3.peg.523"/>
<name>S0FN84_RUMCE</name>
<comment type="caution">
    <text evidence="6">The sequence shown here is derived from an EMBL/GenBank/DDBJ whole genome shotgun (WGS) entry which is preliminary data.</text>
</comment>
<organism evidence="6 7">
    <name type="scientific">Ruminiclostridium cellobioparum subsp. termitidis CT1112</name>
    <dbReference type="NCBI Taxonomy" id="1195236"/>
    <lineage>
        <taxon>Bacteria</taxon>
        <taxon>Bacillati</taxon>
        <taxon>Bacillota</taxon>
        <taxon>Clostridia</taxon>
        <taxon>Eubacteriales</taxon>
        <taxon>Oscillospiraceae</taxon>
        <taxon>Ruminiclostridium</taxon>
    </lineage>
</organism>
<dbReference type="Gene3D" id="1.20.1740.10">
    <property type="entry name" value="Amino acid/polyamine transporter I"/>
    <property type="match status" value="1"/>
</dbReference>
<evidence type="ECO:0000256" key="3">
    <source>
        <dbReference type="ARBA" id="ARBA00022989"/>
    </source>
</evidence>
<proteinExistence type="predicted"/>
<feature type="transmembrane region" description="Helical" evidence="5">
    <location>
        <begin position="103"/>
        <end position="124"/>
    </location>
</feature>
<feature type="transmembrane region" description="Helical" evidence="5">
    <location>
        <begin position="296"/>
        <end position="320"/>
    </location>
</feature>
<keyword evidence="2 5" id="KW-0812">Transmembrane</keyword>
<evidence type="ECO:0000256" key="1">
    <source>
        <dbReference type="ARBA" id="ARBA00004141"/>
    </source>
</evidence>
<dbReference type="AlphaFoldDB" id="S0FN84"/>
<dbReference type="eggNOG" id="COG0531">
    <property type="taxonomic scope" value="Bacteria"/>
</dbReference>
<feature type="transmembrane region" description="Helical" evidence="5">
    <location>
        <begin position="252"/>
        <end position="276"/>
    </location>
</feature>
<comment type="subcellular location">
    <subcellularLocation>
        <location evidence="1">Membrane</location>
        <topology evidence="1">Multi-pass membrane protein</topology>
    </subcellularLocation>
</comment>
<dbReference type="Proteomes" id="UP000014155">
    <property type="component" value="Unassembled WGS sequence"/>
</dbReference>
<dbReference type="EMBL" id="AORV01000015">
    <property type="protein sequence ID" value="EMS73705.1"/>
    <property type="molecule type" value="Genomic_DNA"/>
</dbReference>
<dbReference type="PANTHER" id="PTHR47704:SF1">
    <property type="entry name" value="POTASSIUM TRANSPORTER KIMA"/>
    <property type="match status" value="1"/>
</dbReference>
<evidence type="ECO:0000256" key="5">
    <source>
        <dbReference type="SAM" id="Phobius"/>
    </source>
</evidence>
<sequence length="622" mass="68970">MNKGLKRLLIGRPLKNEEIQGEKFGVLWGLPILSSDAISSVAYAGQEILLVLLPIAGFLAFKYMAYISLAIIVLLGILTLSYRQTIDCYPNGGGAYVVAKENIGLIAGVTAGSSLCISYILTVAVSIASGVQQIVSAFPVLKPYTSYLCVLVIILMTLGNLRGIKESAKLFSLPTYFFIFSILLMLVVGVIKIFAGYKPEPLVLDESSFQPVTLFLILSAFTNGCAALTGVEAVSNSVPNFKAPSTKNAKAVLALLSTLVLIVFGGTSIIVNYYPINPEKGAMLVQIAQMIFGRNIFFYTITVLSFAILVLAANTAYFGFPNLISVMAREGYVPRQLSMRGDRLSFSNGIISLSAIAALLILIFNANVTRLIGLYAIGVFISFTLSQAGMFFRWIKNKGDNWVVKAAINGFGAFVTFVIVIVIAITKFTMGAWIVVIVIPVMIFLMLKVKTHYMALHKQLKISPEELKDVSIPRDVYTNRVIVPIASINRASIRALRYARTISDNVVAFNVSIDEEQGKKVREKYNMLDTDIPLIVKYSPFRRVVEPLLMFIESAEYDYQKGDIITVILPQFVVKRWWNNALHNHTRAIIERQLIRHKHIVICTMPLQMKDDDRVLKSHKYK</sequence>
<dbReference type="InterPro" id="IPR002293">
    <property type="entry name" value="AA/rel_permease1"/>
</dbReference>
<feature type="transmembrane region" description="Helical" evidence="5">
    <location>
        <begin position="176"/>
        <end position="197"/>
    </location>
</feature>
<keyword evidence="3 5" id="KW-1133">Transmembrane helix</keyword>
<keyword evidence="4 5" id="KW-0472">Membrane</keyword>
<feature type="transmembrane region" description="Helical" evidence="5">
    <location>
        <begin position="372"/>
        <end position="394"/>
    </location>
</feature>
<dbReference type="Pfam" id="PF13520">
    <property type="entry name" value="AA_permease_2"/>
    <property type="match status" value="1"/>
</dbReference>
<dbReference type="GO" id="GO:0016020">
    <property type="term" value="C:membrane"/>
    <property type="evidence" value="ECO:0007669"/>
    <property type="project" value="UniProtKB-SubCell"/>
</dbReference>
<evidence type="ECO:0000313" key="6">
    <source>
        <dbReference type="EMBL" id="EMS73705.1"/>
    </source>
</evidence>
<feature type="transmembrane region" description="Helical" evidence="5">
    <location>
        <begin position="209"/>
        <end position="231"/>
    </location>
</feature>
<evidence type="ECO:0000313" key="7">
    <source>
        <dbReference type="Proteomes" id="UP000014155"/>
    </source>
</evidence>
<gene>
    <name evidence="6" type="ORF">CTER_0220</name>
</gene>
<feature type="transmembrane region" description="Helical" evidence="5">
    <location>
        <begin position="63"/>
        <end position="82"/>
    </location>
</feature>
<feature type="transmembrane region" description="Helical" evidence="5">
    <location>
        <begin position="431"/>
        <end position="449"/>
    </location>
</feature>
<evidence type="ECO:0000256" key="2">
    <source>
        <dbReference type="ARBA" id="ARBA00022692"/>
    </source>
</evidence>
<dbReference type="STRING" id="1195236.CTER_0220"/>
<accession>S0FN84</accession>
<feature type="transmembrane region" description="Helical" evidence="5">
    <location>
        <begin position="144"/>
        <end position="164"/>
    </location>
</feature>
<feature type="transmembrane region" description="Helical" evidence="5">
    <location>
        <begin position="406"/>
        <end position="425"/>
    </location>
</feature>
<dbReference type="RefSeq" id="WP_004623468.1">
    <property type="nucleotide sequence ID" value="NZ_AORV01000015.1"/>
</dbReference>
<keyword evidence="7" id="KW-1185">Reference proteome</keyword>
<dbReference type="InterPro" id="IPR053153">
    <property type="entry name" value="APC_K+_Transporter"/>
</dbReference>
<reference evidence="6 7" key="1">
    <citation type="journal article" date="2013" name="Genome Announc.">
        <title>Draft Genome Sequence of the Cellulolytic, Mesophilic, Anaerobic Bacterium Clostridium termitidis Strain CT1112 (DSM 5398).</title>
        <authorList>
            <person name="Lal S."/>
            <person name="Ramachandran U."/>
            <person name="Zhang X."/>
            <person name="Munir R."/>
            <person name="Sparling R."/>
            <person name="Levin D.B."/>
        </authorList>
    </citation>
    <scope>NUCLEOTIDE SEQUENCE [LARGE SCALE GENOMIC DNA]</scope>
    <source>
        <strain evidence="6 7">CT1112</strain>
    </source>
</reference>
<dbReference type="GO" id="GO:0022857">
    <property type="term" value="F:transmembrane transporter activity"/>
    <property type="evidence" value="ECO:0007669"/>
    <property type="project" value="InterPro"/>
</dbReference>